<protein>
    <submittedName>
        <fullName evidence="1">Uncharacterized protein</fullName>
    </submittedName>
</protein>
<organism evidence="1 2">
    <name type="scientific">Niastella caeni</name>
    <dbReference type="NCBI Taxonomy" id="2569763"/>
    <lineage>
        <taxon>Bacteria</taxon>
        <taxon>Pseudomonadati</taxon>
        <taxon>Bacteroidota</taxon>
        <taxon>Chitinophagia</taxon>
        <taxon>Chitinophagales</taxon>
        <taxon>Chitinophagaceae</taxon>
        <taxon>Niastella</taxon>
    </lineage>
</organism>
<sequence>MKRAKIMLIAIAVVATVGGVLAFKAQRFAEKNVFCRTQLANGNFTCTSTSFKTTDPAIFPYVTTPCSTWHGAIGELTSSYYTSTTCPPSFRASVTDTNID</sequence>
<name>A0A4S8HW02_9BACT</name>
<gene>
    <name evidence="1" type="ORF">FAM09_13980</name>
</gene>
<proteinExistence type="predicted"/>
<dbReference type="AlphaFoldDB" id="A0A4S8HW02"/>
<dbReference type="Proteomes" id="UP000306918">
    <property type="component" value="Unassembled WGS sequence"/>
</dbReference>
<comment type="caution">
    <text evidence="1">The sequence shown here is derived from an EMBL/GenBank/DDBJ whole genome shotgun (WGS) entry which is preliminary data.</text>
</comment>
<dbReference type="RefSeq" id="WP_136577737.1">
    <property type="nucleotide sequence ID" value="NZ_STFF01000003.1"/>
</dbReference>
<evidence type="ECO:0000313" key="1">
    <source>
        <dbReference type="EMBL" id="THU39605.1"/>
    </source>
</evidence>
<reference evidence="1 2" key="1">
    <citation type="submission" date="2019-04" db="EMBL/GenBank/DDBJ databases">
        <title>Niastella caeni sp. nov., isolated from activated sludge.</title>
        <authorList>
            <person name="Sheng M."/>
        </authorList>
    </citation>
    <scope>NUCLEOTIDE SEQUENCE [LARGE SCALE GENOMIC DNA]</scope>
    <source>
        <strain evidence="1 2">HX-2-15</strain>
    </source>
</reference>
<keyword evidence="2" id="KW-1185">Reference proteome</keyword>
<dbReference type="EMBL" id="STFF01000003">
    <property type="protein sequence ID" value="THU39605.1"/>
    <property type="molecule type" value="Genomic_DNA"/>
</dbReference>
<evidence type="ECO:0000313" key="2">
    <source>
        <dbReference type="Proteomes" id="UP000306918"/>
    </source>
</evidence>
<accession>A0A4S8HW02</accession>